<organism evidence="1 2">
    <name type="scientific">Actinokineospora fastidiosa</name>
    <dbReference type="NCBI Taxonomy" id="1816"/>
    <lineage>
        <taxon>Bacteria</taxon>
        <taxon>Bacillati</taxon>
        <taxon>Actinomycetota</taxon>
        <taxon>Actinomycetes</taxon>
        <taxon>Pseudonocardiales</taxon>
        <taxon>Pseudonocardiaceae</taxon>
        <taxon>Actinokineospora</taxon>
    </lineage>
</organism>
<accession>A0A918L9H4</accession>
<dbReference type="RefSeq" id="WP_189209391.1">
    <property type="nucleotide sequence ID" value="NZ_BMRB01000001.1"/>
</dbReference>
<evidence type="ECO:0000313" key="1">
    <source>
        <dbReference type="EMBL" id="GGS22252.1"/>
    </source>
</evidence>
<reference evidence="1" key="1">
    <citation type="journal article" date="2014" name="Int. J. Syst. Evol. Microbiol.">
        <title>Complete genome sequence of Corynebacterium casei LMG S-19264T (=DSM 44701T), isolated from a smear-ripened cheese.</title>
        <authorList>
            <consortium name="US DOE Joint Genome Institute (JGI-PGF)"/>
            <person name="Walter F."/>
            <person name="Albersmeier A."/>
            <person name="Kalinowski J."/>
            <person name="Ruckert C."/>
        </authorList>
    </citation>
    <scope>NUCLEOTIDE SEQUENCE</scope>
    <source>
        <strain evidence="1">JCM 3276</strain>
    </source>
</reference>
<dbReference type="Proteomes" id="UP000660680">
    <property type="component" value="Unassembled WGS sequence"/>
</dbReference>
<reference evidence="1" key="2">
    <citation type="submission" date="2020-09" db="EMBL/GenBank/DDBJ databases">
        <authorList>
            <person name="Sun Q."/>
            <person name="Ohkuma M."/>
        </authorList>
    </citation>
    <scope>NUCLEOTIDE SEQUENCE</scope>
    <source>
        <strain evidence="1">JCM 3276</strain>
    </source>
</reference>
<name>A0A918L9H4_9PSEU</name>
<proteinExistence type="predicted"/>
<evidence type="ECO:0000313" key="2">
    <source>
        <dbReference type="Proteomes" id="UP000660680"/>
    </source>
</evidence>
<comment type="caution">
    <text evidence="1">The sequence shown here is derived from an EMBL/GenBank/DDBJ whole genome shotgun (WGS) entry which is preliminary data.</text>
</comment>
<dbReference type="EMBL" id="BMRB01000001">
    <property type="protein sequence ID" value="GGS22252.1"/>
    <property type="molecule type" value="Genomic_DNA"/>
</dbReference>
<sequence length="73" mass="8016">MSEHPPQGDYDESGVPSLDYVRDKIEGRFATSTGATELAEAGHEAAEIDKRLAEREKAGADRLAEIRRAMRGE</sequence>
<keyword evidence="2" id="KW-1185">Reference proteome</keyword>
<gene>
    <name evidence="1" type="ORF">GCM10010171_13850</name>
</gene>
<dbReference type="AlphaFoldDB" id="A0A918L9H4"/>
<protein>
    <submittedName>
        <fullName evidence="1">Uncharacterized protein</fullName>
    </submittedName>
</protein>